<evidence type="ECO:0000313" key="2">
    <source>
        <dbReference type="Proteomes" id="UP001147747"/>
    </source>
</evidence>
<reference evidence="1" key="1">
    <citation type="submission" date="2022-12" db="EMBL/GenBank/DDBJ databases">
        <authorList>
            <person name="Petersen C."/>
        </authorList>
    </citation>
    <scope>NUCLEOTIDE SEQUENCE</scope>
    <source>
        <strain evidence="1">IBT 29677</strain>
    </source>
</reference>
<proteinExistence type="predicted"/>
<protein>
    <submittedName>
        <fullName evidence="1">Uncharacterized protein</fullName>
    </submittedName>
</protein>
<dbReference type="PANTHER" id="PTHR42044:SF2">
    <property type="entry name" value="DUF676 DOMAIN-CONTAINING PROTEIN"/>
    <property type="match status" value="1"/>
</dbReference>
<keyword evidence="2" id="KW-1185">Reference proteome</keyword>
<organism evidence="1 2">
    <name type="scientific">Penicillium cosmopolitanum</name>
    <dbReference type="NCBI Taxonomy" id="1131564"/>
    <lineage>
        <taxon>Eukaryota</taxon>
        <taxon>Fungi</taxon>
        <taxon>Dikarya</taxon>
        <taxon>Ascomycota</taxon>
        <taxon>Pezizomycotina</taxon>
        <taxon>Eurotiomycetes</taxon>
        <taxon>Eurotiomycetidae</taxon>
        <taxon>Eurotiales</taxon>
        <taxon>Aspergillaceae</taxon>
        <taxon>Penicillium</taxon>
    </lineage>
</organism>
<dbReference type="AlphaFoldDB" id="A0A9W9S2X0"/>
<dbReference type="OrthoDB" id="202545at2759"/>
<sequence>MLYATSDVHECFALVKKALYHKPVKKVVFILHYQGGIEELLQYLAPEIYTTFGSIANHFDNPYRQLISHDENSGSAVNRMQITPGHDRAIRHIEHYANSYDFASRFGVLNFTKRALQNHLENHFMGKVFVNPRLGHQLNQHYLDTIFPLDKTNSFTRDPQEGDFMDLNAVLKGSGQDGMKEESRASHLLFKKLDSGQEETDIFNFSPVLTSDTGVNKGGIQSKLKTRDLSRLWQYRNGGRAKLPRFSFLPYVATIYHTSVGKYESMQYI</sequence>
<dbReference type="PANTHER" id="PTHR42044">
    <property type="entry name" value="DUF676 DOMAIN-CONTAINING PROTEIN-RELATED"/>
    <property type="match status" value="1"/>
</dbReference>
<dbReference type="EMBL" id="JAPZBU010000013">
    <property type="protein sequence ID" value="KAJ5369634.1"/>
    <property type="molecule type" value="Genomic_DNA"/>
</dbReference>
<evidence type="ECO:0000313" key="1">
    <source>
        <dbReference type="EMBL" id="KAJ5369634.1"/>
    </source>
</evidence>
<comment type="caution">
    <text evidence="1">The sequence shown here is derived from an EMBL/GenBank/DDBJ whole genome shotgun (WGS) entry which is preliminary data.</text>
</comment>
<name>A0A9W9S2X0_9EURO</name>
<gene>
    <name evidence="1" type="ORF">N7509_014246</name>
</gene>
<dbReference type="RefSeq" id="XP_056480872.1">
    <property type="nucleotide sequence ID" value="XM_056638883.1"/>
</dbReference>
<reference evidence="1" key="2">
    <citation type="journal article" date="2023" name="IMA Fungus">
        <title>Comparative genomic study of the Penicillium genus elucidates a diverse pangenome and 15 lateral gene transfer events.</title>
        <authorList>
            <person name="Petersen C."/>
            <person name="Sorensen T."/>
            <person name="Nielsen M.R."/>
            <person name="Sondergaard T.E."/>
            <person name="Sorensen J.L."/>
            <person name="Fitzpatrick D.A."/>
            <person name="Frisvad J.C."/>
            <person name="Nielsen K.L."/>
        </authorList>
    </citation>
    <scope>NUCLEOTIDE SEQUENCE</scope>
    <source>
        <strain evidence="1">IBT 29677</strain>
    </source>
</reference>
<dbReference type="GeneID" id="81377863"/>
<accession>A0A9W9S2X0</accession>
<dbReference type="Proteomes" id="UP001147747">
    <property type="component" value="Unassembled WGS sequence"/>
</dbReference>